<feature type="compositionally biased region" description="Low complexity" evidence="2">
    <location>
        <begin position="1577"/>
        <end position="1592"/>
    </location>
</feature>
<dbReference type="SUPFAM" id="SSF50729">
    <property type="entry name" value="PH domain-like"/>
    <property type="match status" value="1"/>
</dbReference>
<dbReference type="PANTHER" id="PTHR45924:SF3">
    <property type="entry name" value="PLECKSTRIN HOMOLOGY DOMAIN-CONTAINING FAMILY G MEMBER 2"/>
    <property type="match status" value="1"/>
</dbReference>
<feature type="region of interest" description="Disordered" evidence="2">
    <location>
        <begin position="1836"/>
        <end position="1883"/>
    </location>
</feature>
<feature type="domain" description="DH" evidence="4">
    <location>
        <begin position="124"/>
        <end position="303"/>
    </location>
</feature>
<dbReference type="PANTHER" id="PTHR45924">
    <property type="entry name" value="FI17866P1"/>
    <property type="match status" value="1"/>
</dbReference>
<protein>
    <submittedName>
        <fullName evidence="5">Pleckstrin homology domain-containing family G member 2</fullName>
    </submittedName>
</protein>
<feature type="region of interest" description="Disordered" evidence="2">
    <location>
        <begin position="663"/>
        <end position="704"/>
    </location>
</feature>
<evidence type="ECO:0000259" key="4">
    <source>
        <dbReference type="PROSITE" id="PS50010"/>
    </source>
</evidence>
<feature type="domain" description="PH" evidence="3">
    <location>
        <begin position="327"/>
        <end position="425"/>
    </location>
</feature>
<dbReference type="InterPro" id="IPR055251">
    <property type="entry name" value="SOS1_NGEF_PH"/>
</dbReference>
<dbReference type="GO" id="GO:0030833">
    <property type="term" value="P:regulation of actin filament polymerization"/>
    <property type="evidence" value="ECO:0007669"/>
    <property type="project" value="TreeGrafter"/>
</dbReference>
<feature type="region of interest" description="Disordered" evidence="2">
    <location>
        <begin position="1452"/>
        <end position="1485"/>
    </location>
</feature>
<feature type="region of interest" description="Disordered" evidence="2">
    <location>
        <begin position="1573"/>
        <end position="1592"/>
    </location>
</feature>
<dbReference type="InterPro" id="IPR011993">
    <property type="entry name" value="PH-like_dom_sf"/>
</dbReference>
<proteinExistence type="evidence at transcript level"/>
<dbReference type="GO" id="GO:0031267">
    <property type="term" value="F:small GTPase binding"/>
    <property type="evidence" value="ECO:0007669"/>
    <property type="project" value="TreeGrafter"/>
</dbReference>
<dbReference type="Pfam" id="PF00621">
    <property type="entry name" value="RhoGEF"/>
    <property type="match status" value="1"/>
</dbReference>
<feature type="region of interest" description="Disordered" evidence="2">
    <location>
        <begin position="598"/>
        <end position="625"/>
    </location>
</feature>
<feature type="region of interest" description="Disordered" evidence="2">
    <location>
        <begin position="958"/>
        <end position="1000"/>
    </location>
</feature>
<evidence type="ECO:0000259" key="3">
    <source>
        <dbReference type="PROSITE" id="PS50003"/>
    </source>
</evidence>
<dbReference type="Gene3D" id="2.30.29.30">
    <property type="entry name" value="Pleckstrin-homology domain (PH domain)/Phosphotyrosine-binding domain (PTB)"/>
    <property type="match status" value="1"/>
</dbReference>
<feature type="compositionally biased region" description="Basic and acidic residues" evidence="2">
    <location>
        <begin position="965"/>
        <end position="980"/>
    </location>
</feature>
<dbReference type="InterPro" id="IPR000219">
    <property type="entry name" value="DH_dom"/>
</dbReference>
<gene>
    <name evidence="5" type="primary">PLEKHG2</name>
</gene>
<dbReference type="InterPro" id="IPR001849">
    <property type="entry name" value="PH_domain"/>
</dbReference>
<feature type="compositionally biased region" description="Low complexity" evidence="2">
    <location>
        <begin position="58"/>
        <end position="84"/>
    </location>
</feature>
<evidence type="ECO:0000313" key="5">
    <source>
        <dbReference type="EMBL" id="AHH40649.1"/>
    </source>
</evidence>
<feature type="compositionally biased region" description="Polar residues" evidence="2">
    <location>
        <begin position="1914"/>
        <end position="1925"/>
    </location>
</feature>
<keyword evidence="1" id="KW-0597">Phosphoprotein</keyword>
<dbReference type="InterPro" id="IPR043324">
    <property type="entry name" value="PH_PLEKHG1_G2_G3"/>
</dbReference>
<name>W5UGE8_ICTPU</name>
<dbReference type="PROSITE" id="PS50003">
    <property type="entry name" value="PH_DOMAIN"/>
    <property type="match status" value="1"/>
</dbReference>
<feature type="region of interest" description="Disordered" evidence="2">
    <location>
        <begin position="1598"/>
        <end position="1791"/>
    </location>
</feature>
<dbReference type="CDD" id="cd13243">
    <property type="entry name" value="PH_PLEKHG1_G2_G3"/>
    <property type="match status" value="1"/>
</dbReference>
<dbReference type="SUPFAM" id="SSF48065">
    <property type="entry name" value="DBL homology domain (DH-domain)"/>
    <property type="match status" value="1"/>
</dbReference>
<dbReference type="Gene3D" id="1.20.900.10">
    <property type="entry name" value="Dbl homology (DH) domain"/>
    <property type="match status" value="1"/>
</dbReference>
<feature type="compositionally biased region" description="Low complexity" evidence="2">
    <location>
        <begin position="22"/>
        <end position="47"/>
    </location>
</feature>
<organism evidence="5">
    <name type="scientific">Ictalurus punctatus</name>
    <name type="common">Channel catfish</name>
    <name type="synonym">Silurus punctatus</name>
    <dbReference type="NCBI Taxonomy" id="7998"/>
    <lineage>
        <taxon>Eukaryota</taxon>
        <taxon>Metazoa</taxon>
        <taxon>Chordata</taxon>
        <taxon>Craniata</taxon>
        <taxon>Vertebrata</taxon>
        <taxon>Euteleostomi</taxon>
        <taxon>Actinopterygii</taxon>
        <taxon>Neopterygii</taxon>
        <taxon>Teleostei</taxon>
        <taxon>Ostariophysi</taxon>
        <taxon>Siluriformes</taxon>
        <taxon>Ictaluridae</taxon>
        <taxon>Ictalurus</taxon>
    </lineage>
</organism>
<feature type="region of interest" description="Disordered" evidence="2">
    <location>
        <begin position="1"/>
        <end position="116"/>
    </location>
</feature>
<dbReference type="Pfam" id="PF22697">
    <property type="entry name" value="SOS1_NGEF_PH"/>
    <property type="match status" value="1"/>
</dbReference>
<evidence type="ECO:0000256" key="2">
    <source>
        <dbReference type="SAM" id="MobiDB-lite"/>
    </source>
</evidence>
<feature type="compositionally biased region" description="Low complexity" evidence="2">
    <location>
        <begin position="1649"/>
        <end position="1668"/>
    </location>
</feature>
<feature type="compositionally biased region" description="Polar residues" evidence="2">
    <location>
        <begin position="1694"/>
        <end position="1711"/>
    </location>
</feature>
<feature type="region of interest" description="Disordered" evidence="2">
    <location>
        <begin position="839"/>
        <end position="868"/>
    </location>
</feature>
<feature type="compositionally biased region" description="Basic and acidic residues" evidence="2">
    <location>
        <begin position="840"/>
        <end position="851"/>
    </location>
</feature>
<feature type="region of interest" description="Disordered" evidence="2">
    <location>
        <begin position="445"/>
        <end position="479"/>
    </location>
</feature>
<evidence type="ECO:0000256" key="1">
    <source>
        <dbReference type="ARBA" id="ARBA00022553"/>
    </source>
</evidence>
<feature type="compositionally biased region" description="Polar residues" evidence="2">
    <location>
        <begin position="1735"/>
        <end position="1752"/>
    </location>
</feature>
<dbReference type="CDD" id="cd00160">
    <property type="entry name" value="RhoGEF"/>
    <property type="match status" value="1"/>
</dbReference>
<sequence>MPEGAGRDNQKKPSNQAAKRPSSVSSLSGIVSRMASSGGTSRGSCTSVNTVCSDSDRGASLSSSTSSASLQDGHSSSSSSSLPSGAVPAYPSLPQRNGSDISLDLTPLSGPASTSSTALPKLSRLQRVLLEIVETEQAYVRDLKSIVEDYLGCIIDCGDLPLKPEEVSTLFCNIEDIYEFNSELLEDLERSPHAAAIAECFVERSEAFDIYTIYCMNYPNSVAVLRECMKNESLVRFFQERQATLCHSLPLETYLLKPVQRILKYHLLLQELSKHFDKSDSGYEMVEDAIITMTAVAWYINDMKRKQEHAVRLQEIESLLRNWTGPDLSGFGELVLEGSFRVQRVKKERAFFLFDKMLLIAKKRMEHFIYSTHIFCCNLLLVENMKDPLCFKVSDQTIPKQQHIVQAKNQEEKRLWLHYLKRLIVENHPASLPQKARQVLGDTFCPSPQFEQEPNRKPVPSPRLDDTHGFHRGRRQSEPPEFIYTPEKARKNLPLLLEGNLPYRRGRRQSAPAKDIEAAFQQSAPLKAGSEGELYTQVESLASSGSASTLASSVIEVGSGQDKLVLGQDEDEEMSPLPTPPTLSITEEIMQFINESRAREGMPELSSNVSEPSSEPMETHCTEPQDLKEYQKTHVVKEEDQLDIVSNSPQDKQPLLDININKEDDADNFPHENLTSDSPSTKDSGEDISSLSLSHLPKHNYENGNESLESDVVVAGLMPEQFMEQENDDTAAKEKISALTNKMEEIVNGTPAELCDNSSSVHKPAHEPLMPTGEVEQTLTKSHRQIIEKIRSYYEAAEAVAEDGQVSRRNSFSNIPSGLVKDSVSRFNFFVHQISVCDSESGRSDSNEHEITSTSPTAPDQNAKTFSQPDYTGVDAAVAHNSQDQRKTESKSDDEQICDFKPCMELWKEKERKASGLQERPNVFACKEGRFAEDKEVCAKDPFPATDRMTPVLSEQLALEQDQNESIKDKSPEQTEKPIKEVQPTAVPRDRTYPNGSLDGLPNQIKVGRWSRNGKAVTCSRTLYEGIADVSSLGFFETAPMDQCLVENSEKILSKVQMLAQMYMAKSSSMKVPLHQKKTRFTKGPCKANTLPKSQILLHQAEVKTQNQLSDVHMESVTHAAPESFGHVIVKEHFTTTCHQENYCDIIGQKEQVTRLGASATEIISSESSTVLSDVLSEIMEEQLATNLGTQSSLERNTQEILCKENEAMSHLQSSGPQGNFLEQDANHTLYSIREDHSTVDKNLTFEREDEHQSQLSVVDKPVMDCHTNSINESEVASLKEEAQGVEDKNSLINKPCESLQSTEDTVGDTQLRASVNSGSTDDLDGIISCTENSIPNVAVSPVNIEDTSLPVELALYLENGVSETMSNKNPQISPDVLNFDVSHQLCSSELQYQCSPETNCTNVPPLLGSRQMVNPESLEGKEVLSNDLLVSSHPLTSPSCRPVIDNLPKFNSQRPANLPNALGRSFSPWNTSNMTSKRPSQTRLCSKEYDQDISSSTSLVSSSKPSLCDNSSNIPSSFSDSKPSSAFSFNLQLHSPSPNISCSNSSTNSSALAKSLAASCISQTISQCMAKKNTRAQAASPPANSSSLHASTLRLRSPSPKPIILNSYVQSDSSGLPAKVTGSQSPKRPPSLSCSNSPATVQFPPPYHSQHLVSPSSPVHVHSIPSVTNTKADHLEHSPHTPLNSNNNNNNSRCSHAWTSSHKKPSSQMYRGTHSHDPHRGTSHNRIARPFPSSEPNSRVQSPSPSHSPSLITRICSPPFVQSSAGPLITKPPNPRTPRQGGASPFTPLSLELSQTPSSCFLSPCTSPRVTSPPPIGIPTNIWCIVSPQPRNPLVTPFSPTRAEASSTPRDSRITSPVSGSSPCSLFLSQNQGRPRGSSLPFENLTGSPSSLFRNEHRSFAENGQWAVDVESHPTSPQMRSCNGSPMCVSPRPQSPIRGTARKTTDAGKHLTNFNWPEVHELPSVYNTEDRSQCNLLPSSSCPETGQEDSELGKATCRNSLICAYVAHATPVPEKDTQIQHSDDGKQVDNVPIKETKTTLKTSYATTVNLQIAGSGRIASFSNAQVSLTQTLAPVIESQGTRRVSINSCTLSLQNCKRL</sequence>
<feature type="compositionally biased region" description="Polar residues" evidence="2">
    <location>
        <begin position="1468"/>
        <end position="1485"/>
    </location>
</feature>
<dbReference type="SMART" id="SM00325">
    <property type="entry name" value="RhoGEF"/>
    <property type="match status" value="1"/>
</dbReference>
<dbReference type="EMBL" id="JT414511">
    <property type="protein sequence ID" value="AHH40649.1"/>
    <property type="molecule type" value="mRNA"/>
</dbReference>
<dbReference type="SMART" id="SM00233">
    <property type="entry name" value="PH"/>
    <property type="match status" value="1"/>
</dbReference>
<accession>W5UGE8</accession>
<feature type="compositionally biased region" description="Basic and acidic residues" evidence="2">
    <location>
        <begin position="1"/>
        <end position="11"/>
    </location>
</feature>
<feature type="compositionally biased region" description="Polar residues" evidence="2">
    <location>
        <begin position="673"/>
        <end position="693"/>
    </location>
</feature>
<dbReference type="PROSITE" id="PS50010">
    <property type="entry name" value="DH_2"/>
    <property type="match status" value="1"/>
</dbReference>
<feature type="compositionally biased region" description="Polar residues" evidence="2">
    <location>
        <begin position="1845"/>
        <end position="1874"/>
    </location>
</feature>
<feature type="compositionally biased region" description="Polar residues" evidence="2">
    <location>
        <begin position="852"/>
        <end position="868"/>
    </location>
</feature>
<dbReference type="InterPro" id="IPR035899">
    <property type="entry name" value="DBL_dom_sf"/>
</dbReference>
<dbReference type="GO" id="GO:0005829">
    <property type="term" value="C:cytosol"/>
    <property type="evidence" value="ECO:0007669"/>
    <property type="project" value="UniProtKB-ARBA"/>
</dbReference>
<reference evidence="5" key="1">
    <citation type="journal article" date="2012" name="BMC Genomics">
        <title>Efficient assembly and annotation of the transcriptome of catfish by RNA-Seq analysis of a doubled haploid homozygote.</title>
        <authorList>
            <person name="Liu S."/>
            <person name="Zhang Y."/>
            <person name="Zhou Z."/>
            <person name="Waldbieser G."/>
            <person name="Sun F."/>
            <person name="Lu J."/>
            <person name="Zhang J."/>
            <person name="Jiang Y."/>
            <person name="Zhang H."/>
            <person name="Wang X."/>
            <person name="Rajendran K.V."/>
            <person name="Khoo L."/>
            <person name="Kucuktas H."/>
            <person name="Peatman E."/>
            <person name="Liu Z."/>
        </authorList>
    </citation>
    <scope>NUCLEOTIDE SEQUENCE</scope>
    <source>
        <tissue evidence="5">Mixed</tissue>
    </source>
</reference>
<feature type="compositionally biased region" description="Polar residues" evidence="2">
    <location>
        <begin position="1622"/>
        <end position="1641"/>
    </location>
</feature>
<dbReference type="FunFam" id="1.20.900.10:FF:000019">
    <property type="entry name" value="Pleckstrin homology domain-containing family G member 1"/>
    <property type="match status" value="1"/>
</dbReference>
<feature type="region of interest" description="Disordered" evidence="2">
    <location>
        <begin position="1913"/>
        <end position="1942"/>
    </location>
</feature>
<dbReference type="GO" id="GO:0005085">
    <property type="term" value="F:guanyl-nucleotide exchange factor activity"/>
    <property type="evidence" value="ECO:0007669"/>
    <property type="project" value="InterPro"/>
</dbReference>